<dbReference type="PANTHER" id="PTHR21666:SF270">
    <property type="entry name" value="MUREIN HYDROLASE ACTIVATOR ENVC"/>
    <property type="match status" value="1"/>
</dbReference>
<name>A0A386KQ61_9CAUD</name>
<dbReference type="Proteomes" id="UP000281993">
    <property type="component" value="Segment"/>
</dbReference>
<feature type="domain" description="Peptidoglycan binding-like" evidence="2">
    <location>
        <begin position="156"/>
        <end position="210"/>
    </location>
</feature>
<dbReference type="PANTHER" id="PTHR21666">
    <property type="entry name" value="PEPTIDASE-RELATED"/>
    <property type="match status" value="1"/>
</dbReference>
<evidence type="ECO:0000259" key="2">
    <source>
        <dbReference type="Pfam" id="PF01471"/>
    </source>
</evidence>
<evidence type="ECO:0000313" key="4">
    <source>
        <dbReference type="EMBL" id="AYD87370.1"/>
    </source>
</evidence>
<accession>A0A386KQ61</accession>
<feature type="domain" description="M23ase beta-sheet core" evidence="3">
    <location>
        <begin position="27"/>
        <end position="130"/>
    </location>
</feature>
<protein>
    <submittedName>
        <fullName evidence="4">Lysin A</fullName>
    </submittedName>
</protein>
<organism evidence="4 5">
    <name type="scientific">Microbacterium phage ValentiniPuff</name>
    <dbReference type="NCBI Taxonomy" id="2315705"/>
    <lineage>
        <taxon>Viruses</taxon>
        <taxon>Duplodnaviria</taxon>
        <taxon>Heunggongvirae</taxon>
        <taxon>Uroviricota</taxon>
        <taxon>Caudoviricetes</taxon>
        <taxon>Valentinivirus</taxon>
        <taxon>Valentinivirus valentinipuff</taxon>
    </lineage>
</organism>
<dbReference type="InterPro" id="IPR002477">
    <property type="entry name" value="Peptidoglycan-bd-like"/>
</dbReference>
<reference evidence="4 5" key="1">
    <citation type="submission" date="2018-08" db="EMBL/GenBank/DDBJ databases">
        <authorList>
            <person name="Preder H."/>
            <person name="Servin-Meza L.A."/>
            <person name="Bonilla J.A."/>
            <person name="Klyczek K."/>
            <person name="Garlena R.A."/>
            <person name="Russell D.A."/>
            <person name="Pope W.H."/>
            <person name="Jacobs-Sera D."/>
            <person name="Hatfull G.F."/>
        </authorList>
    </citation>
    <scope>NUCLEOTIDE SEQUENCE [LARGE SCALE GENOMIC DNA]</scope>
</reference>
<evidence type="ECO:0000313" key="5">
    <source>
        <dbReference type="Proteomes" id="UP000281993"/>
    </source>
</evidence>
<dbReference type="Pfam" id="PF01551">
    <property type="entry name" value="Peptidase_M23"/>
    <property type="match status" value="1"/>
</dbReference>
<dbReference type="InterPro" id="IPR011055">
    <property type="entry name" value="Dup_hybrid_motif"/>
</dbReference>
<dbReference type="SUPFAM" id="SSF51261">
    <property type="entry name" value="Duplicated hybrid motif"/>
    <property type="match status" value="1"/>
</dbReference>
<proteinExistence type="predicted"/>
<dbReference type="InterPro" id="IPR016047">
    <property type="entry name" value="M23ase_b-sheet_dom"/>
</dbReference>
<dbReference type="GO" id="GO:0031640">
    <property type="term" value="P:killing of cells of another organism"/>
    <property type="evidence" value="ECO:0007669"/>
    <property type="project" value="UniProtKB-KW"/>
</dbReference>
<dbReference type="InterPro" id="IPR050570">
    <property type="entry name" value="Cell_wall_metabolism_enzyme"/>
</dbReference>
<evidence type="ECO:0000256" key="1">
    <source>
        <dbReference type="SAM" id="MobiDB-lite"/>
    </source>
</evidence>
<dbReference type="InterPro" id="IPR036365">
    <property type="entry name" value="PGBD-like_sf"/>
</dbReference>
<keyword evidence="5" id="KW-1185">Reference proteome</keyword>
<dbReference type="CDD" id="cd12797">
    <property type="entry name" value="M23_peptidase"/>
    <property type="match status" value="1"/>
</dbReference>
<evidence type="ECO:0000259" key="3">
    <source>
        <dbReference type="Pfam" id="PF01551"/>
    </source>
</evidence>
<dbReference type="GO" id="GO:0004222">
    <property type="term" value="F:metalloendopeptidase activity"/>
    <property type="evidence" value="ECO:0007669"/>
    <property type="project" value="TreeGrafter"/>
</dbReference>
<dbReference type="Gene3D" id="1.10.101.10">
    <property type="entry name" value="PGBD-like superfamily/PGBD"/>
    <property type="match status" value="2"/>
</dbReference>
<dbReference type="InterPro" id="IPR036366">
    <property type="entry name" value="PGBDSf"/>
</dbReference>
<gene>
    <name evidence="4" type="primary">75</name>
    <name evidence="4" type="ORF">SEA_VALENTINIPUFF_75</name>
</gene>
<dbReference type="Gene3D" id="2.70.70.10">
    <property type="entry name" value="Glucose Permease (Domain IIA)"/>
    <property type="match status" value="1"/>
</dbReference>
<dbReference type="GO" id="GO:0042742">
    <property type="term" value="P:defense response to bacterium"/>
    <property type="evidence" value="ECO:0007669"/>
    <property type="project" value="UniProtKB-KW"/>
</dbReference>
<feature type="region of interest" description="Disordered" evidence="1">
    <location>
        <begin position="20"/>
        <end position="40"/>
    </location>
</feature>
<dbReference type="EMBL" id="MH825712">
    <property type="protein sequence ID" value="AYD87370.1"/>
    <property type="molecule type" value="Genomic_DNA"/>
</dbReference>
<dbReference type="SUPFAM" id="SSF47090">
    <property type="entry name" value="PGBD-like"/>
    <property type="match status" value="2"/>
</dbReference>
<dbReference type="Pfam" id="PF01471">
    <property type="entry name" value="PG_binding_1"/>
    <property type="match status" value="1"/>
</dbReference>
<sequence>MTAQNVKNFFGRGVTSLFGDGRAGGRKHRGTDWSHSTTPGTPVPSLLDGVVVGKLSPASWHGFGYQVTIRSTLGGVTVDFSYAHGNAASRFAVGQKVKQGDIVMWEGRTGWTTGSCVHVELFRGGKYVDPLPYVRSILANGTTGGGSAGGGIPFNSGVLWVQQSLNRLGYTPRLVEDGKRGSATIAQTKRYQKAKGMKPDGLTGRTFSNALRADIAKLDATPDGLQWLKGWNWSGIQEMLKADFGYTGKIDNDPGKGTWEAMQRFLRKYGYKGKIDGLPGGGTIAALAAWLRARYGYVGNNVPGAVMKAAFARAAVANAKAYPKR</sequence>